<gene>
    <name evidence="2" type="ORF">SAMN05444128_0107</name>
</gene>
<evidence type="ECO:0000256" key="1">
    <source>
        <dbReference type="SAM" id="MobiDB-lite"/>
    </source>
</evidence>
<dbReference type="Proteomes" id="UP000187181">
    <property type="component" value="Unassembled WGS sequence"/>
</dbReference>
<reference evidence="3" key="1">
    <citation type="submission" date="2017-01" db="EMBL/GenBank/DDBJ databases">
        <authorList>
            <person name="Varghese N."/>
            <person name="Submissions S."/>
        </authorList>
    </citation>
    <scope>NUCLEOTIDE SEQUENCE [LARGE SCALE GENOMIC DNA]</scope>
    <source>
        <strain evidence="3">LP100</strain>
    </source>
</reference>
<feature type="region of interest" description="Disordered" evidence="1">
    <location>
        <begin position="1"/>
        <end position="26"/>
    </location>
</feature>
<name>A0A1R3W9K6_9BACT</name>
<organism evidence="2 3">
    <name type="scientific">Pontibacter indicus</name>
    <dbReference type="NCBI Taxonomy" id="1317125"/>
    <lineage>
        <taxon>Bacteria</taxon>
        <taxon>Pseudomonadati</taxon>
        <taxon>Bacteroidota</taxon>
        <taxon>Cytophagia</taxon>
        <taxon>Cytophagales</taxon>
        <taxon>Hymenobacteraceae</taxon>
        <taxon>Pontibacter</taxon>
    </lineage>
</organism>
<evidence type="ECO:0000313" key="2">
    <source>
        <dbReference type="EMBL" id="SIT74450.1"/>
    </source>
</evidence>
<proteinExistence type="predicted"/>
<protein>
    <submittedName>
        <fullName evidence="2">Putative MetA-pathway of phenol degradation</fullName>
    </submittedName>
</protein>
<dbReference type="EMBL" id="FTPP01000001">
    <property type="protein sequence ID" value="SIT74450.1"/>
    <property type="molecule type" value="Genomic_DNA"/>
</dbReference>
<dbReference type="STRING" id="1317125.SAMN05444128_0107"/>
<dbReference type="Pfam" id="PF13557">
    <property type="entry name" value="Phenol_MetA_deg"/>
    <property type="match status" value="1"/>
</dbReference>
<dbReference type="OrthoDB" id="1014491at2"/>
<keyword evidence="3" id="KW-1185">Reference proteome</keyword>
<sequence>MLPAYAQQEQEELNADRPDNSQGPGIVSRGYVQLEAGYNYQKLNDRIRTYAYPTALLRVGLLQGVELRVQGAVKDSVIENGTSRHVKGWGPLSVGTKVRLWEESGWRPEAAINAMLVLPVAHELFKPDNVEPQFSLGFSNALSETMDLSYNLGYGWTDGEPQRSYGANITKQFMDKVSLYLEVFGNKGKGEPAEHQADLGILYLLLPNLQVDIAAGRRLNKAAPHHFFTTGLAFRLPR</sequence>
<evidence type="ECO:0000313" key="3">
    <source>
        <dbReference type="Proteomes" id="UP000187181"/>
    </source>
</evidence>
<accession>A0A1R3W9K6</accession>
<dbReference type="InterPro" id="IPR025737">
    <property type="entry name" value="FApF"/>
</dbReference>
<dbReference type="AlphaFoldDB" id="A0A1R3W9K6"/>